<evidence type="ECO:0000256" key="5">
    <source>
        <dbReference type="ARBA" id="ARBA00022705"/>
    </source>
</evidence>
<keyword evidence="4 11" id="KW-0548">Nucleotidyltransferase</keyword>
<dbReference type="InterPro" id="IPR048466">
    <property type="entry name" value="DNA_pol3_delta-like_C"/>
</dbReference>
<keyword evidence="3 11" id="KW-0808">Transferase</keyword>
<dbReference type="Pfam" id="PF21694">
    <property type="entry name" value="DNA_pol3_delta_C"/>
    <property type="match status" value="1"/>
</dbReference>
<reference evidence="11 12" key="1">
    <citation type="submission" date="2024-06" db="EMBL/GenBank/DDBJ databases">
        <title>Genomic Encyclopedia of Type Strains, Phase IV (KMG-IV): sequencing the most valuable type-strain genomes for metagenomic binning, comparative biology and taxonomic classification.</title>
        <authorList>
            <person name="Goeker M."/>
        </authorList>
    </citation>
    <scope>NUCLEOTIDE SEQUENCE [LARGE SCALE GENOMIC DNA]</scope>
    <source>
        <strain evidence="11 12">DSM 21460</strain>
    </source>
</reference>
<keyword evidence="12" id="KW-1185">Reference proteome</keyword>
<feature type="domain" description="DNA polymerase III delta subunit-like C-terminal" evidence="10">
    <location>
        <begin position="213"/>
        <end position="332"/>
    </location>
</feature>
<keyword evidence="6" id="KW-0239">DNA-directed DNA polymerase</keyword>
<gene>
    <name evidence="11" type="ORF">ABID14_000896</name>
</gene>
<dbReference type="Gene3D" id="1.10.8.60">
    <property type="match status" value="1"/>
</dbReference>
<dbReference type="Gene3D" id="1.20.272.10">
    <property type="match status" value="1"/>
</dbReference>
<evidence type="ECO:0000259" key="9">
    <source>
        <dbReference type="Pfam" id="PF06144"/>
    </source>
</evidence>
<feature type="domain" description="DNA polymerase III delta N-terminal" evidence="9">
    <location>
        <begin position="16"/>
        <end position="128"/>
    </location>
</feature>
<sequence>MNYKKIYSADIHNGAYLFYGREKYLIENAIKYLTVKYVKDTSAFNLTKLDGKTCSPSEIIDACETYPIMSDKKIVIVKDVVEFVSENDLNKSFFDFLDNLSDFVILIFWDRSNIKKTTKIYKYFKKKNRDMEFPKLKNIDLTNFVKGYLIRKGKKIKPFDVSYLIDMSNYNSRNEDITLLDLKSELDKIVSLNSSEVITKKDIDASISEGIDTNIFNFLDALMNRNAEVALIELDNLYKLNEPILKIFTMVIRQVKNFLSYISLKEKGYSNFEIMNIIGVKNFELKKISGMSKNFNKTFLVEFYDELLKADELLKTTSIEDKLIMESLIVKYCVKLT</sequence>
<dbReference type="PANTHER" id="PTHR34388">
    <property type="entry name" value="DNA POLYMERASE III SUBUNIT DELTA"/>
    <property type="match status" value="1"/>
</dbReference>
<evidence type="ECO:0000256" key="3">
    <source>
        <dbReference type="ARBA" id="ARBA00022679"/>
    </source>
</evidence>
<evidence type="ECO:0000256" key="4">
    <source>
        <dbReference type="ARBA" id="ARBA00022695"/>
    </source>
</evidence>
<protein>
    <recommendedName>
        <fullName evidence="2">DNA polymerase III subunit delta</fullName>
        <ecNumber evidence="1">2.7.7.7</ecNumber>
    </recommendedName>
</protein>
<dbReference type="EMBL" id="JBEPMA010000004">
    <property type="protein sequence ID" value="MET3617267.1"/>
    <property type="molecule type" value="Genomic_DNA"/>
</dbReference>
<dbReference type="PANTHER" id="PTHR34388:SF1">
    <property type="entry name" value="DNA POLYMERASE III SUBUNIT DELTA"/>
    <property type="match status" value="1"/>
</dbReference>
<dbReference type="Gene3D" id="3.40.50.300">
    <property type="entry name" value="P-loop containing nucleotide triphosphate hydrolases"/>
    <property type="match status" value="1"/>
</dbReference>
<evidence type="ECO:0000256" key="7">
    <source>
        <dbReference type="ARBA" id="ARBA00034754"/>
    </source>
</evidence>
<dbReference type="Proteomes" id="UP001549162">
    <property type="component" value="Unassembled WGS sequence"/>
</dbReference>
<keyword evidence="5" id="KW-0235">DNA replication</keyword>
<dbReference type="SUPFAM" id="SSF48019">
    <property type="entry name" value="post-AAA+ oligomerization domain-like"/>
    <property type="match status" value="1"/>
</dbReference>
<evidence type="ECO:0000256" key="8">
    <source>
        <dbReference type="ARBA" id="ARBA00049244"/>
    </source>
</evidence>
<dbReference type="GO" id="GO:0003887">
    <property type="term" value="F:DNA-directed DNA polymerase activity"/>
    <property type="evidence" value="ECO:0007669"/>
    <property type="project" value="UniProtKB-EC"/>
</dbReference>
<evidence type="ECO:0000313" key="11">
    <source>
        <dbReference type="EMBL" id="MET3617267.1"/>
    </source>
</evidence>
<proteinExistence type="inferred from homology"/>
<accession>A0ABV2J904</accession>
<comment type="similarity">
    <text evidence="7">Belongs to the DNA polymerase HolA subunit family.</text>
</comment>
<dbReference type="Pfam" id="PF06144">
    <property type="entry name" value="DNA_pol3_delta"/>
    <property type="match status" value="1"/>
</dbReference>
<organism evidence="11 12">
    <name type="scientific">Peptoniphilus olsenii</name>
    <dbReference type="NCBI Taxonomy" id="411570"/>
    <lineage>
        <taxon>Bacteria</taxon>
        <taxon>Bacillati</taxon>
        <taxon>Bacillota</taxon>
        <taxon>Tissierellia</taxon>
        <taxon>Tissierellales</taxon>
        <taxon>Peptoniphilaceae</taxon>
        <taxon>Peptoniphilus</taxon>
    </lineage>
</organism>
<dbReference type="InterPro" id="IPR027417">
    <property type="entry name" value="P-loop_NTPase"/>
</dbReference>
<dbReference type="InterPro" id="IPR008921">
    <property type="entry name" value="DNA_pol3_clamp-load_cplx_C"/>
</dbReference>
<evidence type="ECO:0000256" key="6">
    <source>
        <dbReference type="ARBA" id="ARBA00022932"/>
    </source>
</evidence>
<dbReference type="InterPro" id="IPR010372">
    <property type="entry name" value="DNA_pol3_delta_N"/>
</dbReference>
<dbReference type="InterPro" id="IPR005790">
    <property type="entry name" value="DNA_polIII_delta"/>
</dbReference>
<dbReference type="NCBIfam" id="TIGR01128">
    <property type="entry name" value="holA"/>
    <property type="match status" value="1"/>
</dbReference>
<dbReference type="SUPFAM" id="SSF52540">
    <property type="entry name" value="P-loop containing nucleoside triphosphate hydrolases"/>
    <property type="match status" value="1"/>
</dbReference>
<evidence type="ECO:0000259" key="10">
    <source>
        <dbReference type="Pfam" id="PF21694"/>
    </source>
</evidence>
<dbReference type="EC" id="2.7.7.7" evidence="1"/>
<evidence type="ECO:0000313" key="12">
    <source>
        <dbReference type="Proteomes" id="UP001549162"/>
    </source>
</evidence>
<comment type="caution">
    <text evidence="11">The sequence shown here is derived from an EMBL/GenBank/DDBJ whole genome shotgun (WGS) entry which is preliminary data.</text>
</comment>
<name>A0ABV2J904_9FIRM</name>
<dbReference type="RefSeq" id="WP_354367554.1">
    <property type="nucleotide sequence ID" value="NZ_JBEPMA010000004.1"/>
</dbReference>
<comment type="catalytic activity">
    <reaction evidence="8">
        <text>DNA(n) + a 2'-deoxyribonucleoside 5'-triphosphate = DNA(n+1) + diphosphate</text>
        <dbReference type="Rhea" id="RHEA:22508"/>
        <dbReference type="Rhea" id="RHEA-COMP:17339"/>
        <dbReference type="Rhea" id="RHEA-COMP:17340"/>
        <dbReference type="ChEBI" id="CHEBI:33019"/>
        <dbReference type="ChEBI" id="CHEBI:61560"/>
        <dbReference type="ChEBI" id="CHEBI:173112"/>
        <dbReference type="EC" id="2.7.7.7"/>
    </reaction>
</comment>
<evidence type="ECO:0000256" key="2">
    <source>
        <dbReference type="ARBA" id="ARBA00017703"/>
    </source>
</evidence>
<evidence type="ECO:0000256" key="1">
    <source>
        <dbReference type="ARBA" id="ARBA00012417"/>
    </source>
</evidence>